<evidence type="ECO:0000256" key="8">
    <source>
        <dbReference type="ARBA" id="ARBA00023228"/>
    </source>
</evidence>
<dbReference type="Pfam" id="PF17450">
    <property type="entry name" value="Melibiase_2_C"/>
    <property type="match status" value="1"/>
</dbReference>
<evidence type="ECO:0000256" key="5">
    <source>
        <dbReference type="ARBA" id="ARBA00023098"/>
    </source>
</evidence>
<evidence type="ECO:0000256" key="10">
    <source>
        <dbReference type="RuleBase" id="RU361168"/>
    </source>
</evidence>
<dbReference type="CDD" id="cd14792">
    <property type="entry name" value="GH27"/>
    <property type="match status" value="1"/>
</dbReference>
<feature type="signal peptide" evidence="11">
    <location>
        <begin position="1"/>
        <end position="20"/>
    </location>
</feature>
<evidence type="ECO:0000256" key="3">
    <source>
        <dbReference type="ARBA" id="ARBA00011738"/>
    </source>
</evidence>
<dbReference type="OrthoDB" id="5795902at2759"/>
<gene>
    <name evidence="13" type="ORF">BV898_16302</name>
</gene>
<protein>
    <recommendedName>
        <fullName evidence="10">Alpha-galactosidase</fullName>
        <ecNumber evidence="10">3.2.1.-</ecNumber>
    </recommendedName>
</protein>
<accession>A0A9X6NCX5</accession>
<evidence type="ECO:0000256" key="1">
    <source>
        <dbReference type="ARBA" id="ARBA00004371"/>
    </source>
</evidence>
<dbReference type="SUPFAM" id="SSF51011">
    <property type="entry name" value="Glycosyl hydrolase domain"/>
    <property type="match status" value="1"/>
</dbReference>
<reference evidence="14" key="1">
    <citation type="submission" date="2017-01" db="EMBL/GenBank/DDBJ databases">
        <title>Comparative genomics of anhydrobiosis in the tardigrade Hypsibius dujardini.</title>
        <authorList>
            <person name="Yoshida Y."/>
            <person name="Koutsovoulos G."/>
            <person name="Laetsch D."/>
            <person name="Stevens L."/>
            <person name="Kumar S."/>
            <person name="Horikawa D."/>
            <person name="Ishino K."/>
            <person name="Komine S."/>
            <person name="Tomita M."/>
            <person name="Blaxter M."/>
            <person name="Arakawa K."/>
        </authorList>
    </citation>
    <scope>NUCLEOTIDE SEQUENCE [LARGE SCALE GENOMIC DNA]</scope>
    <source>
        <strain evidence="14">Z151</strain>
    </source>
</reference>
<keyword evidence="5" id="KW-0443">Lipid metabolism</keyword>
<evidence type="ECO:0000256" key="7">
    <source>
        <dbReference type="ARBA" id="ARBA00023180"/>
    </source>
</evidence>
<evidence type="ECO:0000256" key="2">
    <source>
        <dbReference type="ARBA" id="ARBA00009743"/>
    </source>
</evidence>
<dbReference type="GO" id="GO:0009311">
    <property type="term" value="P:oligosaccharide metabolic process"/>
    <property type="evidence" value="ECO:0007669"/>
    <property type="project" value="TreeGrafter"/>
</dbReference>
<keyword evidence="7" id="KW-0325">Glycoprotein</keyword>
<evidence type="ECO:0000256" key="9">
    <source>
        <dbReference type="ARBA" id="ARBA00023295"/>
    </source>
</evidence>
<dbReference type="PANTHER" id="PTHR11452">
    <property type="entry name" value="ALPHA-GALACTOSIDASE/ALPHA-N-ACETYLGALACTOSAMINIDASE"/>
    <property type="match status" value="1"/>
</dbReference>
<proteinExistence type="inferred from homology"/>
<sequence>MAKVLSILALLLAVGKFSEALDNGLVLTPPMGWLSWERFRCNTDCKNDPENCISERLFMEMAERMAKGGFKEAGYEYIISDDCWLNKSRDADGFLIPDPERFPNGIKFLSDYVHSLGLKFGIYEDIGTFTCGGFPGIAGHEKQDMQTFADWGVDYIKIDGCYKDPNTFPQVYPDVGRYINETGRPMVYSCEWPLYVNSNVTIPWVNISNTCNLWRGYGDVQDDYNSLVDIAEWYAENQDVLIPIAGPGRWNDPDMLIIGDFELSFDQQKTQMALWSVLAAPLLMSNDLRHLEPQFRRILLNRNVIAVSQDKLGIQGRRIVDSLKGNGVEVWVRPITPTAQTVDATVFSFAVLLWSRRDDGVPFAVSNPISAYGLTSKTGYFLRNLYTNQDYGFFRPTDVLTVRVNPSGVIFFKATPVIAG</sequence>
<comment type="subunit">
    <text evidence="3 10">Homodimer.</text>
</comment>
<dbReference type="PRINTS" id="PR00740">
    <property type="entry name" value="GLHYDRLASE27"/>
</dbReference>
<dbReference type="SUPFAM" id="SSF51445">
    <property type="entry name" value="(Trans)glycosidases"/>
    <property type="match status" value="1"/>
</dbReference>
<keyword evidence="4 10" id="KW-0378">Hydrolase</keyword>
<keyword evidence="8" id="KW-0458">Lysosome</keyword>
<feature type="domain" description="Alpha galactosidase A C-terminal" evidence="12">
    <location>
        <begin position="313"/>
        <end position="408"/>
    </location>
</feature>
<evidence type="ECO:0000313" key="13">
    <source>
        <dbReference type="EMBL" id="OWA51840.1"/>
    </source>
</evidence>
<dbReference type="GO" id="GO:0019377">
    <property type="term" value="P:glycolipid catabolic process"/>
    <property type="evidence" value="ECO:0007669"/>
    <property type="project" value="UniProtKB-ARBA"/>
</dbReference>
<comment type="similarity">
    <text evidence="2 10">Belongs to the glycosyl hydrolase 27 family.</text>
</comment>
<evidence type="ECO:0000256" key="4">
    <source>
        <dbReference type="ARBA" id="ARBA00022801"/>
    </source>
</evidence>
<evidence type="ECO:0000256" key="6">
    <source>
        <dbReference type="ARBA" id="ARBA00023157"/>
    </source>
</evidence>
<keyword evidence="14" id="KW-1185">Reference proteome</keyword>
<dbReference type="InterPro" id="IPR013780">
    <property type="entry name" value="Glyco_hydro_b"/>
</dbReference>
<name>A0A9X6NCX5_HYPEX</name>
<comment type="caution">
    <text evidence="13">The sequence shown here is derived from an EMBL/GenBank/DDBJ whole genome shotgun (WGS) entry which is preliminary data.</text>
</comment>
<evidence type="ECO:0000259" key="12">
    <source>
        <dbReference type="Pfam" id="PF17450"/>
    </source>
</evidence>
<dbReference type="GO" id="GO:0004557">
    <property type="term" value="F:alpha-galactosidase activity"/>
    <property type="evidence" value="ECO:0007669"/>
    <property type="project" value="TreeGrafter"/>
</dbReference>
<dbReference type="PANTHER" id="PTHR11452:SF83">
    <property type="entry name" value="ALPHA-GALACTOSIDASE"/>
    <property type="match status" value="1"/>
</dbReference>
<evidence type="ECO:0000256" key="11">
    <source>
        <dbReference type="SAM" id="SignalP"/>
    </source>
</evidence>
<evidence type="ECO:0000313" key="14">
    <source>
        <dbReference type="Proteomes" id="UP000192578"/>
    </source>
</evidence>
<feature type="chain" id="PRO_5040977093" description="Alpha-galactosidase" evidence="11">
    <location>
        <begin position="21"/>
        <end position="420"/>
    </location>
</feature>
<keyword evidence="6 10" id="KW-1015">Disulfide bond</keyword>
<dbReference type="InterPro" id="IPR013785">
    <property type="entry name" value="Aldolase_TIM"/>
</dbReference>
<keyword evidence="9 10" id="KW-0326">Glycosidase</keyword>
<dbReference type="AlphaFoldDB" id="A0A9X6NCX5"/>
<dbReference type="EC" id="3.2.1.-" evidence="10"/>
<dbReference type="Gene3D" id="3.20.20.70">
    <property type="entry name" value="Aldolase class I"/>
    <property type="match status" value="1"/>
</dbReference>
<dbReference type="Gene3D" id="2.60.40.1180">
    <property type="entry name" value="Golgi alpha-mannosidase II"/>
    <property type="match status" value="1"/>
</dbReference>
<dbReference type="Proteomes" id="UP000192578">
    <property type="component" value="Unassembled WGS sequence"/>
</dbReference>
<keyword evidence="11" id="KW-0732">Signal</keyword>
<dbReference type="EMBL" id="MTYJ01000241">
    <property type="protein sequence ID" value="OWA51840.1"/>
    <property type="molecule type" value="Genomic_DNA"/>
</dbReference>
<dbReference type="FunFam" id="3.20.20.70:FF:000070">
    <property type="entry name" value="Alpha-galactosidase"/>
    <property type="match status" value="1"/>
</dbReference>
<dbReference type="InterPro" id="IPR017853">
    <property type="entry name" value="GH"/>
</dbReference>
<dbReference type="InterPro" id="IPR035373">
    <property type="entry name" value="Melibiase/NAGA_C"/>
</dbReference>
<dbReference type="Pfam" id="PF16499">
    <property type="entry name" value="Melibiase_2"/>
    <property type="match status" value="1"/>
</dbReference>
<organism evidence="13 14">
    <name type="scientific">Hypsibius exemplaris</name>
    <name type="common">Freshwater tardigrade</name>
    <dbReference type="NCBI Taxonomy" id="2072580"/>
    <lineage>
        <taxon>Eukaryota</taxon>
        <taxon>Metazoa</taxon>
        <taxon>Ecdysozoa</taxon>
        <taxon>Tardigrada</taxon>
        <taxon>Eutardigrada</taxon>
        <taxon>Parachela</taxon>
        <taxon>Hypsibioidea</taxon>
        <taxon>Hypsibiidae</taxon>
        <taxon>Hypsibius</taxon>
    </lineage>
</organism>
<comment type="subcellular location">
    <subcellularLocation>
        <location evidence="1">Lysosome</location>
    </subcellularLocation>
</comment>
<dbReference type="GO" id="GO:0016020">
    <property type="term" value="C:membrane"/>
    <property type="evidence" value="ECO:0007669"/>
    <property type="project" value="GOC"/>
</dbReference>
<dbReference type="GO" id="GO:0016139">
    <property type="term" value="P:glycoside catabolic process"/>
    <property type="evidence" value="ECO:0007669"/>
    <property type="project" value="TreeGrafter"/>
</dbReference>
<dbReference type="GO" id="GO:0005764">
    <property type="term" value="C:lysosome"/>
    <property type="evidence" value="ECO:0007669"/>
    <property type="project" value="UniProtKB-SubCell"/>
</dbReference>
<dbReference type="InterPro" id="IPR002241">
    <property type="entry name" value="Glyco_hydro_27"/>
</dbReference>